<reference evidence="2 3" key="1">
    <citation type="journal article" date="2019" name="Int. J. Syst. Evol. Microbiol.">
        <title>The Global Catalogue of Microorganisms (GCM) 10K type strain sequencing project: providing services to taxonomists for standard genome sequencing and annotation.</title>
        <authorList>
            <consortium name="The Broad Institute Genomics Platform"/>
            <consortium name="The Broad Institute Genome Sequencing Center for Infectious Disease"/>
            <person name="Wu L."/>
            <person name="Ma J."/>
        </authorList>
    </citation>
    <scope>NUCLEOTIDE SEQUENCE [LARGE SCALE GENOMIC DNA]</scope>
    <source>
        <strain evidence="2 3">JCM 13595</strain>
    </source>
</reference>
<proteinExistence type="predicted"/>
<sequence length="780" mass="88700">MRAAIRSDVDPQEFCELLLTDVQAAKDQIVDVVALGELGRLVLSQNLLAGDKFYGTELLTLANSLDTDGKLSRQILRVLIQHHIVENNLDKASELLDEHPKIDHEVFGYLRGEMSNPFTGGESSDHHKWLASFNQVFERYNVAPIGLREDDRLLPFDRLKVSPSRREISAGPLVSVVLTVFKPDEMRLRTSVNSILDQTWHSLELIVVNDCSGPEYDDIFGRLEQLDDRLTVIHATENRGTYAARNIGYAASSGLYITGQDDDDWSHPERIERQVNFMESNPEAVGCRISAVRCDEFLGRVRVGSSPLGQNASSLFIRRVGYEQAGGFLEARKAADTEYHFRIEAVTGRQVKTLKEPLSIIRILEGSLSRGDYAPGWVHSSRRSFRSSYVHWHNNRCPQELFVSRHTSPAVKIPRRFEIDNHTESLPKFDVVFAGDWEQYGDLQKDMLEEIYALSRAGFRLAIINFQSDWETHRVGLTPLNDDIQKMINEGLVDEIYYDESIDINLLILRDPSILQFFTYEVSNLSIDSMFVVANEAPANLDGTDIKYLVEDCIENSKRAFGIEPTWVPAGPRIRKTLEHYMGGEWLSSFDLPGIINLDNWRHNRLGHRSTFPVVGRHSRDESMDWPSEGSLIEEGYPSDGRFDVRIRGSATTPLRILGADHYPNGWTVYEHDEISVGSFLYSLDYFVLYQHAHVGEFPGRQILEAMASGAVAVLPRELQAVFGEAALYSEQGELRDTITHLHSDFSISEHHRKRVESVLDRRFSYDWYVNCMTSLLAEK</sequence>
<name>A0ABN2UN81_9MICC</name>
<protein>
    <recommendedName>
        <fullName evidence="1">Glycosyltransferase 2-like domain-containing protein</fullName>
    </recommendedName>
</protein>
<dbReference type="InterPro" id="IPR001173">
    <property type="entry name" value="Glyco_trans_2-like"/>
</dbReference>
<comment type="caution">
    <text evidence="2">The sequence shown here is derived from an EMBL/GenBank/DDBJ whole genome shotgun (WGS) entry which is preliminary data.</text>
</comment>
<evidence type="ECO:0000313" key="2">
    <source>
        <dbReference type="EMBL" id="GAA2040233.1"/>
    </source>
</evidence>
<keyword evidence="3" id="KW-1185">Reference proteome</keyword>
<dbReference type="PANTHER" id="PTHR22916:SF3">
    <property type="entry name" value="UDP-GLCNAC:BETAGAL BETA-1,3-N-ACETYLGLUCOSAMINYLTRANSFERASE-LIKE PROTEIN 1"/>
    <property type="match status" value="1"/>
</dbReference>
<gene>
    <name evidence="2" type="ORF">GCM10009720_20920</name>
</gene>
<dbReference type="CDD" id="cd00761">
    <property type="entry name" value="Glyco_tranf_GTA_type"/>
    <property type="match status" value="1"/>
</dbReference>
<evidence type="ECO:0000259" key="1">
    <source>
        <dbReference type="Pfam" id="PF00535"/>
    </source>
</evidence>
<dbReference type="SUPFAM" id="SSF53448">
    <property type="entry name" value="Nucleotide-diphospho-sugar transferases"/>
    <property type="match status" value="1"/>
</dbReference>
<dbReference type="InterPro" id="IPR029044">
    <property type="entry name" value="Nucleotide-diphossugar_trans"/>
</dbReference>
<dbReference type="Pfam" id="PF00535">
    <property type="entry name" value="Glycos_transf_2"/>
    <property type="match status" value="1"/>
</dbReference>
<dbReference type="PANTHER" id="PTHR22916">
    <property type="entry name" value="GLYCOSYLTRANSFERASE"/>
    <property type="match status" value="1"/>
</dbReference>
<organism evidence="2 3">
    <name type="scientific">Yaniella flava</name>
    <dbReference type="NCBI Taxonomy" id="287930"/>
    <lineage>
        <taxon>Bacteria</taxon>
        <taxon>Bacillati</taxon>
        <taxon>Actinomycetota</taxon>
        <taxon>Actinomycetes</taxon>
        <taxon>Micrococcales</taxon>
        <taxon>Micrococcaceae</taxon>
        <taxon>Yaniella</taxon>
    </lineage>
</organism>
<accession>A0ABN2UN81</accession>
<dbReference type="EMBL" id="BAAAMN010000043">
    <property type="protein sequence ID" value="GAA2040233.1"/>
    <property type="molecule type" value="Genomic_DNA"/>
</dbReference>
<feature type="domain" description="Glycosyltransferase 2-like" evidence="1">
    <location>
        <begin position="175"/>
        <end position="296"/>
    </location>
</feature>
<evidence type="ECO:0000313" key="3">
    <source>
        <dbReference type="Proteomes" id="UP001501461"/>
    </source>
</evidence>
<dbReference type="Proteomes" id="UP001501461">
    <property type="component" value="Unassembled WGS sequence"/>
</dbReference>
<dbReference type="Gene3D" id="3.90.550.10">
    <property type="entry name" value="Spore Coat Polysaccharide Biosynthesis Protein SpsA, Chain A"/>
    <property type="match status" value="1"/>
</dbReference>